<evidence type="ECO:0000256" key="5">
    <source>
        <dbReference type="ARBA" id="ARBA00022683"/>
    </source>
</evidence>
<name>A0A0R1MGP1_9LACO</name>
<organism evidence="10 11">
    <name type="scientific">Liquorilactobacillus oeni DSM 19972</name>
    <dbReference type="NCBI Taxonomy" id="1423777"/>
    <lineage>
        <taxon>Bacteria</taxon>
        <taxon>Bacillati</taxon>
        <taxon>Bacillota</taxon>
        <taxon>Bacilli</taxon>
        <taxon>Lactobacillales</taxon>
        <taxon>Lactobacillaceae</taxon>
        <taxon>Liquorilactobacillus</taxon>
    </lineage>
</organism>
<keyword evidence="3" id="KW-1003">Cell membrane</keyword>
<accession>A0A0R1MGP1</accession>
<evidence type="ECO:0000256" key="3">
    <source>
        <dbReference type="ARBA" id="ARBA00022475"/>
    </source>
</evidence>
<dbReference type="EMBL" id="AZEH01000034">
    <property type="protein sequence ID" value="KRL05076.1"/>
    <property type="molecule type" value="Genomic_DNA"/>
</dbReference>
<keyword evidence="6 9" id="KW-0812">Transmembrane</keyword>
<dbReference type="PANTHER" id="PTHR32502:SF5">
    <property type="entry name" value="N-ACETYLGALACTOSAMINE PERMEASE IID COMPONENT-RELATED"/>
    <property type="match status" value="1"/>
</dbReference>
<dbReference type="PROSITE" id="PS51108">
    <property type="entry name" value="PTS_EIID"/>
    <property type="match status" value="1"/>
</dbReference>
<proteinExistence type="predicted"/>
<evidence type="ECO:0000256" key="2">
    <source>
        <dbReference type="ARBA" id="ARBA00022448"/>
    </source>
</evidence>
<dbReference type="PATRIC" id="fig|1423777.3.peg.1054"/>
<evidence type="ECO:0000256" key="7">
    <source>
        <dbReference type="ARBA" id="ARBA00022989"/>
    </source>
</evidence>
<protein>
    <submittedName>
        <fullName evidence="10">Uncharacterized protein</fullName>
    </submittedName>
</protein>
<comment type="subcellular location">
    <subcellularLocation>
        <location evidence="1">Cell membrane</location>
        <topology evidence="1">Multi-pass membrane protein</topology>
    </subcellularLocation>
</comment>
<evidence type="ECO:0000256" key="6">
    <source>
        <dbReference type="ARBA" id="ARBA00022692"/>
    </source>
</evidence>
<keyword evidence="2" id="KW-0813">Transport</keyword>
<evidence type="ECO:0000256" key="8">
    <source>
        <dbReference type="ARBA" id="ARBA00023136"/>
    </source>
</evidence>
<dbReference type="GO" id="GO:0009401">
    <property type="term" value="P:phosphoenolpyruvate-dependent sugar phosphotransferase system"/>
    <property type="evidence" value="ECO:0007669"/>
    <property type="project" value="UniProtKB-KW"/>
</dbReference>
<feature type="transmembrane region" description="Helical" evidence="9">
    <location>
        <begin position="267"/>
        <end position="287"/>
    </location>
</feature>
<dbReference type="InterPro" id="IPR004704">
    <property type="entry name" value="PTS_IID_man"/>
</dbReference>
<keyword evidence="5" id="KW-0598">Phosphotransferase system</keyword>
<keyword evidence="4" id="KW-0762">Sugar transport</keyword>
<dbReference type="Proteomes" id="UP000051686">
    <property type="component" value="Unassembled WGS sequence"/>
</dbReference>
<dbReference type="AlphaFoldDB" id="A0A0R1MGP1"/>
<keyword evidence="11" id="KW-1185">Reference proteome</keyword>
<feature type="transmembrane region" description="Helical" evidence="9">
    <location>
        <begin position="201"/>
        <end position="223"/>
    </location>
</feature>
<reference evidence="10 11" key="1">
    <citation type="journal article" date="2015" name="Genome Announc.">
        <title>Expanding the biotechnology potential of lactobacilli through comparative genomics of 213 strains and associated genera.</title>
        <authorList>
            <person name="Sun Z."/>
            <person name="Harris H.M."/>
            <person name="McCann A."/>
            <person name="Guo C."/>
            <person name="Argimon S."/>
            <person name="Zhang W."/>
            <person name="Yang X."/>
            <person name="Jeffery I.B."/>
            <person name="Cooney J.C."/>
            <person name="Kagawa T.F."/>
            <person name="Liu W."/>
            <person name="Song Y."/>
            <person name="Salvetti E."/>
            <person name="Wrobel A."/>
            <person name="Rasinkangas P."/>
            <person name="Parkhill J."/>
            <person name="Rea M.C."/>
            <person name="O'Sullivan O."/>
            <person name="Ritari J."/>
            <person name="Douillard F.P."/>
            <person name="Paul Ross R."/>
            <person name="Yang R."/>
            <person name="Briner A.E."/>
            <person name="Felis G.E."/>
            <person name="de Vos W.M."/>
            <person name="Barrangou R."/>
            <person name="Klaenhammer T.R."/>
            <person name="Caufield P.W."/>
            <person name="Cui Y."/>
            <person name="Zhang H."/>
            <person name="O'Toole P.W."/>
        </authorList>
    </citation>
    <scope>NUCLEOTIDE SEQUENCE [LARGE SCALE GENOMIC DNA]</scope>
    <source>
        <strain evidence="10 11">DSM 19972</strain>
    </source>
</reference>
<gene>
    <name evidence="10" type="ORF">FD46_GL001019</name>
</gene>
<evidence type="ECO:0000313" key="11">
    <source>
        <dbReference type="Proteomes" id="UP000051686"/>
    </source>
</evidence>
<feature type="transmembrane region" description="Helical" evidence="9">
    <location>
        <begin position="137"/>
        <end position="161"/>
    </location>
</feature>
<dbReference type="PANTHER" id="PTHR32502">
    <property type="entry name" value="N-ACETYLGALACTOSAMINE PERMEASE II COMPONENT-RELATED"/>
    <property type="match status" value="1"/>
</dbReference>
<dbReference type="GO" id="GO:0005886">
    <property type="term" value="C:plasma membrane"/>
    <property type="evidence" value="ECO:0007669"/>
    <property type="project" value="UniProtKB-SubCell"/>
</dbReference>
<dbReference type="NCBIfam" id="TIGR00828">
    <property type="entry name" value="EIID-AGA"/>
    <property type="match status" value="1"/>
</dbReference>
<keyword evidence="8 9" id="KW-0472">Membrane</keyword>
<comment type="caution">
    <text evidence="10">The sequence shown here is derived from an EMBL/GenBank/DDBJ whole genome shotgun (WGS) entry which is preliminary data.</text>
</comment>
<dbReference type="InterPro" id="IPR050303">
    <property type="entry name" value="GatZ_KbaZ_carbometab"/>
</dbReference>
<dbReference type="STRING" id="1423777.FD46_GL001019"/>
<evidence type="ECO:0000256" key="1">
    <source>
        <dbReference type="ARBA" id="ARBA00004651"/>
    </source>
</evidence>
<sequence>MKGGLIMEDKKTEIAKEKTKLTKKDIFQTFIFENFQQASFNFETIHGLAFCVDMIPTIRRVYKSKEERVKALKRHLAFFNVTPAFCGPVVGITMAMEQGRSEGEEIDEGTIQSLKVGLMGPLAGVGDPLMWGTLRPILAALGASLALQGSWFGPLIFFFAFNGVRLGLKWYGLKLGLDRGLALVKDISGNLLPKLTEGATVLGLFIMGVLVTKWTTINIPLVVSRTTTGGKTTVTTFQQILDQLCPGLPALGLTLLMMYLLKKKVNPIILIFALFGLGILGYGLGILK</sequence>
<evidence type="ECO:0000256" key="4">
    <source>
        <dbReference type="ARBA" id="ARBA00022597"/>
    </source>
</evidence>
<evidence type="ECO:0000256" key="9">
    <source>
        <dbReference type="SAM" id="Phobius"/>
    </source>
</evidence>
<evidence type="ECO:0000313" key="10">
    <source>
        <dbReference type="EMBL" id="KRL05076.1"/>
    </source>
</evidence>
<feature type="transmembrane region" description="Helical" evidence="9">
    <location>
        <begin position="244"/>
        <end position="261"/>
    </location>
</feature>
<keyword evidence="7 9" id="KW-1133">Transmembrane helix</keyword>
<dbReference type="Pfam" id="PF03613">
    <property type="entry name" value="EIID-AGA"/>
    <property type="match status" value="1"/>
</dbReference>